<gene>
    <name evidence="1" type="ORF">AGLY_009862</name>
</gene>
<evidence type="ECO:0000313" key="1">
    <source>
        <dbReference type="EMBL" id="KAE9532781.1"/>
    </source>
</evidence>
<dbReference type="Proteomes" id="UP000475862">
    <property type="component" value="Unassembled WGS sequence"/>
</dbReference>
<dbReference type="EMBL" id="VYZN01000038">
    <property type="protein sequence ID" value="KAE9532781.1"/>
    <property type="molecule type" value="Genomic_DNA"/>
</dbReference>
<protein>
    <submittedName>
        <fullName evidence="1">Uncharacterized protein</fullName>
    </submittedName>
</protein>
<dbReference type="AlphaFoldDB" id="A0A6G0TH49"/>
<keyword evidence="2" id="KW-1185">Reference proteome</keyword>
<reference evidence="1 2" key="1">
    <citation type="submission" date="2019-08" db="EMBL/GenBank/DDBJ databases">
        <title>The genome of the soybean aphid Biotype 1, its phylome, world population structure and adaptation to the North American continent.</title>
        <authorList>
            <person name="Giordano R."/>
            <person name="Donthu R.K."/>
            <person name="Hernandez A.G."/>
            <person name="Wright C.L."/>
            <person name="Zimin A.V."/>
        </authorList>
    </citation>
    <scope>NUCLEOTIDE SEQUENCE [LARGE SCALE GENOMIC DNA]</scope>
    <source>
        <tissue evidence="1">Whole aphids</tissue>
    </source>
</reference>
<organism evidence="1 2">
    <name type="scientific">Aphis glycines</name>
    <name type="common">Soybean aphid</name>
    <dbReference type="NCBI Taxonomy" id="307491"/>
    <lineage>
        <taxon>Eukaryota</taxon>
        <taxon>Metazoa</taxon>
        <taxon>Ecdysozoa</taxon>
        <taxon>Arthropoda</taxon>
        <taxon>Hexapoda</taxon>
        <taxon>Insecta</taxon>
        <taxon>Pterygota</taxon>
        <taxon>Neoptera</taxon>
        <taxon>Paraneoptera</taxon>
        <taxon>Hemiptera</taxon>
        <taxon>Sternorrhyncha</taxon>
        <taxon>Aphidomorpha</taxon>
        <taxon>Aphidoidea</taxon>
        <taxon>Aphididae</taxon>
        <taxon>Aphidini</taxon>
        <taxon>Aphis</taxon>
        <taxon>Aphis</taxon>
    </lineage>
</organism>
<sequence>MGWTEPEVRNQELVAIAFIVKCIYTPYEINKLLFIIYPMVLKQLNITLSNKEKQCSLVNGTTYVAKMDTTGTYLSHKFIILYNINKQFQNLRKWINPELSPVSDREVNLVGTLGGQNVRKNPKKSNRKTGIFTQNQFSTKSIFLYGCNSKTNDCKYLKCLPNVYTDKSSPFRILGERELCSLSFFDRTTYFVYLLFLTK</sequence>
<name>A0A6G0TH49_APHGL</name>
<accession>A0A6G0TH49</accession>
<dbReference type="OrthoDB" id="10508047at2759"/>
<proteinExistence type="predicted"/>
<evidence type="ECO:0000313" key="2">
    <source>
        <dbReference type="Proteomes" id="UP000475862"/>
    </source>
</evidence>
<comment type="caution">
    <text evidence="1">The sequence shown here is derived from an EMBL/GenBank/DDBJ whole genome shotgun (WGS) entry which is preliminary data.</text>
</comment>